<evidence type="ECO:0000313" key="2">
    <source>
        <dbReference type="EMBL" id="HIV13899.1"/>
    </source>
</evidence>
<dbReference type="Gene3D" id="3.90.1200.10">
    <property type="match status" value="1"/>
</dbReference>
<dbReference type="AlphaFoldDB" id="A0A9D1NXN4"/>
<dbReference type="InterPro" id="IPR051678">
    <property type="entry name" value="AGP_Transferase"/>
</dbReference>
<dbReference type="Proteomes" id="UP000886723">
    <property type="component" value="Unassembled WGS sequence"/>
</dbReference>
<comment type="caution">
    <text evidence="2">The sequence shown here is derived from an EMBL/GenBank/DDBJ whole genome shotgun (WGS) entry which is preliminary data.</text>
</comment>
<dbReference type="InterPro" id="IPR002575">
    <property type="entry name" value="Aminoglycoside_PTrfase"/>
</dbReference>
<sequence length="339" mass="39389">MDGKTGLGDKEMEMMDSITKHRLSPETLNRLAREGLGEQAAEGIRFQELTEGAFNAAYLAETKEKDYILKAGPRKGTRIMSYEKNIMACEVEIMELLLQYPRIPAARVVCYQPWDEECSAPYFFMERLPGKSLWSEKEHLSQEQIHACKVMLGRLNREINAITGPAFGYVGQPQMQESRWYPAFRSMLCLGIDDARAMGIDLKIDTDRLLSRLEEEKEFFEEVTVPCLVHWDLWEGNVFVSGGKITGIIDWERALWADPLLELGFRTYDDPADFLEGYGKREFSPAERRRVKWYNIYLMVLTALECDYRGYQDRSSYEYATGRLREEWENWERPAGFVI</sequence>
<dbReference type="PANTHER" id="PTHR21310">
    <property type="entry name" value="AMINOGLYCOSIDE PHOSPHOTRANSFERASE-RELATED-RELATED"/>
    <property type="match status" value="1"/>
</dbReference>
<dbReference type="InterPro" id="IPR011009">
    <property type="entry name" value="Kinase-like_dom_sf"/>
</dbReference>
<evidence type="ECO:0000313" key="3">
    <source>
        <dbReference type="Proteomes" id="UP000886723"/>
    </source>
</evidence>
<proteinExistence type="predicted"/>
<dbReference type="EMBL" id="DVON01000261">
    <property type="protein sequence ID" value="HIV13899.1"/>
    <property type="molecule type" value="Genomic_DNA"/>
</dbReference>
<dbReference type="Pfam" id="PF01636">
    <property type="entry name" value="APH"/>
    <property type="match status" value="1"/>
</dbReference>
<organism evidence="2 3">
    <name type="scientific">Candidatus Pullilachnospira stercoravium</name>
    <dbReference type="NCBI Taxonomy" id="2840913"/>
    <lineage>
        <taxon>Bacteria</taxon>
        <taxon>Bacillati</taxon>
        <taxon>Bacillota</taxon>
        <taxon>Clostridia</taxon>
        <taxon>Lachnospirales</taxon>
        <taxon>Lachnospiraceae</taxon>
        <taxon>Lachnospiraceae incertae sedis</taxon>
        <taxon>Candidatus Pullilachnospira</taxon>
    </lineage>
</organism>
<reference evidence="2" key="1">
    <citation type="submission" date="2020-10" db="EMBL/GenBank/DDBJ databases">
        <authorList>
            <person name="Gilroy R."/>
        </authorList>
    </citation>
    <scope>NUCLEOTIDE SEQUENCE</scope>
    <source>
        <strain evidence="2">ChiBcec2-4451</strain>
    </source>
</reference>
<dbReference type="SUPFAM" id="SSF56112">
    <property type="entry name" value="Protein kinase-like (PK-like)"/>
    <property type="match status" value="1"/>
</dbReference>
<reference evidence="2" key="2">
    <citation type="journal article" date="2021" name="PeerJ">
        <title>Extensive microbial diversity within the chicken gut microbiome revealed by metagenomics and culture.</title>
        <authorList>
            <person name="Gilroy R."/>
            <person name="Ravi A."/>
            <person name="Getino M."/>
            <person name="Pursley I."/>
            <person name="Horton D.L."/>
            <person name="Alikhan N.F."/>
            <person name="Baker D."/>
            <person name="Gharbi K."/>
            <person name="Hall N."/>
            <person name="Watson M."/>
            <person name="Adriaenssens E.M."/>
            <person name="Foster-Nyarko E."/>
            <person name="Jarju S."/>
            <person name="Secka A."/>
            <person name="Antonio M."/>
            <person name="Oren A."/>
            <person name="Chaudhuri R.R."/>
            <person name="La Ragione R."/>
            <person name="Hildebrand F."/>
            <person name="Pallen M.J."/>
        </authorList>
    </citation>
    <scope>NUCLEOTIDE SEQUENCE</scope>
    <source>
        <strain evidence="2">ChiBcec2-4451</strain>
    </source>
</reference>
<evidence type="ECO:0000259" key="1">
    <source>
        <dbReference type="Pfam" id="PF01636"/>
    </source>
</evidence>
<name>A0A9D1NXN4_9FIRM</name>
<protein>
    <submittedName>
        <fullName evidence="2">Aminoglycoside phosphotransferase family protein</fullName>
    </submittedName>
</protein>
<dbReference type="PANTHER" id="PTHR21310:SF15">
    <property type="entry name" value="AMINOGLYCOSIDE PHOSPHOTRANSFERASE DOMAIN-CONTAINING PROTEIN"/>
    <property type="match status" value="1"/>
</dbReference>
<gene>
    <name evidence="2" type="ORF">IAA63_12295</name>
</gene>
<feature type="domain" description="Aminoglycoside phosphotransferase" evidence="1">
    <location>
        <begin position="47"/>
        <end position="293"/>
    </location>
</feature>
<dbReference type="Gene3D" id="3.30.200.20">
    <property type="entry name" value="Phosphorylase Kinase, domain 1"/>
    <property type="match status" value="1"/>
</dbReference>
<accession>A0A9D1NXN4</accession>